<evidence type="ECO:0000313" key="2">
    <source>
        <dbReference type="EMBL" id="KAJ7303229.1"/>
    </source>
</evidence>
<gene>
    <name evidence="2" type="ORF">JRQ81_012165</name>
</gene>
<keyword evidence="3" id="KW-1185">Reference proteome</keyword>
<evidence type="ECO:0000313" key="3">
    <source>
        <dbReference type="Proteomes" id="UP001142489"/>
    </source>
</evidence>
<organism evidence="2 3">
    <name type="scientific">Phrynocephalus forsythii</name>
    <dbReference type="NCBI Taxonomy" id="171643"/>
    <lineage>
        <taxon>Eukaryota</taxon>
        <taxon>Metazoa</taxon>
        <taxon>Chordata</taxon>
        <taxon>Craniata</taxon>
        <taxon>Vertebrata</taxon>
        <taxon>Euteleostomi</taxon>
        <taxon>Lepidosauria</taxon>
        <taxon>Squamata</taxon>
        <taxon>Bifurcata</taxon>
        <taxon>Unidentata</taxon>
        <taxon>Episquamata</taxon>
        <taxon>Toxicofera</taxon>
        <taxon>Iguania</taxon>
        <taxon>Acrodonta</taxon>
        <taxon>Agamidae</taxon>
        <taxon>Agaminae</taxon>
        <taxon>Phrynocephalus</taxon>
    </lineage>
</organism>
<proteinExistence type="predicted"/>
<protein>
    <submittedName>
        <fullName evidence="2">Uncharacterized protein</fullName>
    </submittedName>
</protein>
<dbReference type="Proteomes" id="UP001142489">
    <property type="component" value="Unassembled WGS sequence"/>
</dbReference>
<name>A0A9Q0X696_9SAUR</name>
<dbReference type="EMBL" id="JAPFRF010000024">
    <property type="protein sequence ID" value="KAJ7303229.1"/>
    <property type="molecule type" value="Genomic_DNA"/>
</dbReference>
<reference evidence="2" key="1">
    <citation type="journal article" date="2023" name="DNA Res.">
        <title>Chromosome-level genome assembly of Phrynocephalus forsythii using third-generation DNA sequencing and Hi-C analysis.</title>
        <authorList>
            <person name="Qi Y."/>
            <person name="Zhao W."/>
            <person name="Zhao Y."/>
            <person name="Niu C."/>
            <person name="Cao S."/>
            <person name="Zhang Y."/>
        </authorList>
    </citation>
    <scope>NUCLEOTIDE SEQUENCE</scope>
    <source>
        <tissue evidence="2">Muscle</tissue>
    </source>
</reference>
<feature type="region of interest" description="Disordered" evidence="1">
    <location>
        <begin position="24"/>
        <end position="63"/>
    </location>
</feature>
<comment type="caution">
    <text evidence="2">The sequence shown here is derived from an EMBL/GenBank/DDBJ whole genome shotgun (WGS) entry which is preliminary data.</text>
</comment>
<sequence length="63" mass="6675">MAAALRSRKAVSCSEFEAVSKKVEKGSRSSSFGSCQDRRDSAVNGKSTDGETEGSGRKAQLFT</sequence>
<evidence type="ECO:0000256" key="1">
    <source>
        <dbReference type="SAM" id="MobiDB-lite"/>
    </source>
</evidence>
<accession>A0A9Q0X696</accession>
<dbReference type="AlphaFoldDB" id="A0A9Q0X696"/>